<name>A0A381RTV2_9ZZZZ</name>
<gene>
    <name evidence="1" type="ORF">METZ01_LOCUS48156</name>
</gene>
<dbReference type="AlphaFoldDB" id="A0A381RTV2"/>
<reference evidence="1" key="1">
    <citation type="submission" date="2018-05" db="EMBL/GenBank/DDBJ databases">
        <authorList>
            <person name="Lanie J.A."/>
            <person name="Ng W.-L."/>
            <person name="Kazmierczak K.M."/>
            <person name="Andrzejewski T.M."/>
            <person name="Davidsen T.M."/>
            <person name="Wayne K.J."/>
            <person name="Tettelin H."/>
            <person name="Glass J.I."/>
            <person name="Rusch D."/>
            <person name="Podicherti R."/>
            <person name="Tsui H.-C.T."/>
            <person name="Winkler M.E."/>
        </authorList>
    </citation>
    <scope>NUCLEOTIDE SEQUENCE</scope>
</reference>
<organism evidence="1">
    <name type="scientific">marine metagenome</name>
    <dbReference type="NCBI Taxonomy" id="408172"/>
    <lineage>
        <taxon>unclassified sequences</taxon>
        <taxon>metagenomes</taxon>
        <taxon>ecological metagenomes</taxon>
    </lineage>
</organism>
<protein>
    <submittedName>
        <fullName evidence="1">Uncharacterized protein</fullName>
    </submittedName>
</protein>
<proteinExistence type="predicted"/>
<sequence>VASLAMKPRLVNKGRETCGTPSCEFVVVIWDGHKLLASFAIMDLPTRYHPPELAVTIIRHTGEKRVMKAAKYGSTTFVVMLMACTSSMPENGPPPTETDLRSTIPEEITRRVPQFENEHVEVWKSIIMPNQPLTMHRHDNPRALIALTGGTLRVVNQDGDTRDMTWEAGSAYWLEADPPGELHGDVNEGLEPVEVIVVQLKGVGTGGS</sequence>
<feature type="non-terminal residue" evidence="1">
    <location>
        <position position="1"/>
    </location>
</feature>
<dbReference type="Gene3D" id="2.60.120.10">
    <property type="entry name" value="Jelly Rolls"/>
    <property type="match status" value="1"/>
</dbReference>
<evidence type="ECO:0000313" key="1">
    <source>
        <dbReference type="EMBL" id="SUZ95302.1"/>
    </source>
</evidence>
<dbReference type="SUPFAM" id="SSF51182">
    <property type="entry name" value="RmlC-like cupins"/>
    <property type="match status" value="1"/>
</dbReference>
<dbReference type="InterPro" id="IPR014710">
    <property type="entry name" value="RmlC-like_jellyroll"/>
</dbReference>
<dbReference type="InterPro" id="IPR011051">
    <property type="entry name" value="RmlC_Cupin_sf"/>
</dbReference>
<dbReference type="EMBL" id="UINC01002313">
    <property type="protein sequence ID" value="SUZ95302.1"/>
    <property type="molecule type" value="Genomic_DNA"/>
</dbReference>
<accession>A0A381RTV2</accession>